<organism evidence="1 2">
    <name type="scientific">Linum trigynum</name>
    <dbReference type="NCBI Taxonomy" id="586398"/>
    <lineage>
        <taxon>Eukaryota</taxon>
        <taxon>Viridiplantae</taxon>
        <taxon>Streptophyta</taxon>
        <taxon>Embryophyta</taxon>
        <taxon>Tracheophyta</taxon>
        <taxon>Spermatophyta</taxon>
        <taxon>Magnoliopsida</taxon>
        <taxon>eudicotyledons</taxon>
        <taxon>Gunneridae</taxon>
        <taxon>Pentapetalae</taxon>
        <taxon>rosids</taxon>
        <taxon>fabids</taxon>
        <taxon>Malpighiales</taxon>
        <taxon>Linaceae</taxon>
        <taxon>Linum</taxon>
    </lineage>
</organism>
<dbReference type="AlphaFoldDB" id="A0AAV2FS07"/>
<dbReference type="Proteomes" id="UP001497516">
    <property type="component" value="Chromosome 7"/>
</dbReference>
<gene>
    <name evidence="1" type="ORF">LTRI10_LOCUS41242</name>
</gene>
<evidence type="ECO:0000313" key="1">
    <source>
        <dbReference type="EMBL" id="CAL1401166.1"/>
    </source>
</evidence>
<reference evidence="1 2" key="1">
    <citation type="submission" date="2024-04" db="EMBL/GenBank/DDBJ databases">
        <authorList>
            <person name="Fracassetti M."/>
        </authorList>
    </citation>
    <scope>NUCLEOTIDE SEQUENCE [LARGE SCALE GENOMIC DNA]</scope>
</reference>
<dbReference type="EMBL" id="OZ034820">
    <property type="protein sequence ID" value="CAL1401166.1"/>
    <property type="molecule type" value="Genomic_DNA"/>
</dbReference>
<keyword evidence="2" id="KW-1185">Reference proteome</keyword>
<accession>A0AAV2FS07</accession>
<sequence>MVLFPSLANATSHTSDFHPTWRDRGDSIKELKADRRAITIPADAPSSLNVEFYRSNDGVRKLKKDAVLFAHHMQAEKIAKWFDEVLGLKYGKRARKVTSACGGPWTEKLNMDVNMRMNNLNYKVDSMDMEHAWSFVQLRRISHEHLALNPFSIIIVSWFRTHLDNYQEANIG</sequence>
<proteinExistence type="predicted"/>
<evidence type="ECO:0000313" key="2">
    <source>
        <dbReference type="Proteomes" id="UP001497516"/>
    </source>
</evidence>
<protein>
    <submittedName>
        <fullName evidence="1">Uncharacterized protein</fullName>
    </submittedName>
</protein>
<name>A0AAV2FS07_9ROSI</name>